<reference evidence="1 2" key="1">
    <citation type="submission" date="2024-07" db="EMBL/GenBank/DDBJ databases">
        <title>Draft sequence of the Neodothiora populina.</title>
        <authorList>
            <person name="Drown D.D."/>
            <person name="Schuette U.S."/>
            <person name="Buechlein A.B."/>
            <person name="Rusch D.R."/>
            <person name="Winton L.W."/>
            <person name="Adams G.A."/>
        </authorList>
    </citation>
    <scope>NUCLEOTIDE SEQUENCE [LARGE SCALE GENOMIC DNA]</scope>
    <source>
        <strain evidence="1 2">CPC 39397</strain>
    </source>
</reference>
<dbReference type="RefSeq" id="XP_069199945.1">
    <property type="nucleotide sequence ID" value="XM_069347072.1"/>
</dbReference>
<organism evidence="1 2">
    <name type="scientific">Neodothiora populina</name>
    <dbReference type="NCBI Taxonomy" id="2781224"/>
    <lineage>
        <taxon>Eukaryota</taxon>
        <taxon>Fungi</taxon>
        <taxon>Dikarya</taxon>
        <taxon>Ascomycota</taxon>
        <taxon>Pezizomycotina</taxon>
        <taxon>Dothideomycetes</taxon>
        <taxon>Dothideomycetidae</taxon>
        <taxon>Dothideales</taxon>
        <taxon>Dothioraceae</taxon>
        <taxon>Neodothiora</taxon>
    </lineage>
</organism>
<accession>A0ABR3PD72</accession>
<dbReference type="EMBL" id="JBFMKM010000010">
    <property type="protein sequence ID" value="KAL1303670.1"/>
    <property type="molecule type" value="Genomic_DNA"/>
</dbReference>
<gene>
    <name evidence="1" type="ORF">AAFC00_007024</name>
</gene>
<keyword evidence="2" id="KW-1185">Reference proteome</keyword>
<dbReference type="GeneID" id="95980723"/>
<proteinExistence type="predicted"/>
<dbReference type="Proteomes" id="UP001562354">
    <property type="component" value="Unassembled WGS sequence"/>
</dbReference>
<protein>
    <submittedName>
        <fullName evidence="1">Uncharacterized protein</fullName>
    </submittedName>
</protein>
<evidence type="ECO:0000313" key="2">
    <source>
        <dbReference type="Proteomes" id="UP001562354"/>
    </source>
</evidence>
<sequence>MAARSRRALSLANTWTTGEGEQADEYGRIQGELIKIFDNHYKYLDHSPRAGTAQWNVEKSAIAIKALIRRAEGNVRTILSSQGDGVSHAARITLEYYATLSISLLETLLEEAPNPSHHGDNPDSLYAFLVDSRIARAEPPFLSVLLQTMRRRLGADDMFRRIAPRTRGVLAKLDARAAPAEYMAMLRQVTG</sequence>
<name>A0ABR3PD72_9PEZI</name>
<comment type="caution">
    <text evidence="1">The sequence shown here is derived from an EMBL/GenBank/DDBJ whole genome shotgun (WGS) entry which is preliminary data.</text>
</comment>
<evidence type="ECO:0000313" key="1">
    <source>
        <dbReference type="EMBL" id="KAL1303670.1"/>
    </source>
</evidence>